<reference evidence="1 2" key="1">
    <citation type="submission" date="2020-04" db="EMBL/GenBank/DDBJ databases">
        <title>Sequencing and Assembly of C. fimi.</title>
        <authorList>
            <person name="Ramsey A.R."/>
        </authorList>
    </citation>
    <scope>NUCLEOTIDE SEQUENCE [LARGE SCALE GENOMIC DNA]</scope>
    <source>
        <strain evidence="1 2">SB</strain>
    </source>
</reference>
<gene>
    <name evidence="1" type="ORF">HIR71_11365</name>
</gene>
<evidence type="ECO:0008006" key="3">
    <source>
        <dbReference type="Google" id="ProtNLM"/>
    </source>
</evidence>
<dbReference type="RefSeq" id="WP_169325183.1">
    <property type="nucleotide sequence ID" value="NZ_JABCJJ010000017.1"/>
</dbReference>
<dbReference type="Proteomes" id="UP000562124">
    <property type="component" value="Unassembled WGS sequence"/>
</dbReference>
<proteinExistence type="predicted"/>
<protein>
    <recommendedName>
        <fullName evidence="3">Fis family transcriptional regulator</fullName>
    </recommendedName>
</protein>
<accession>A0A7Y0QI44</accession>
<comment type="caution">
    <text evidence="1">The sequence shown here is derived from an EMBL/GenBank/DDBJ whole genome shotgun (WGS) entry which is preliminary data.</text>
</comment>
<sequence length="176" mass="18305">MRWEALFADMEAQLEAARVAELAVDVAELTRAERATVRLGGRLRATRGSAVTFTLRGNETVTGTLVEVADEWVLVSEGIRRALVPIAAVTAVRGMAAGAAPESGGVVRRLGLAHALRAVARDRASVRVSTDGGELAGRIDAVGADHADLAAGVDGRRADGAVWTVPFGAIRVVRSG</sequence>
<dbReference type="AlphaFoldDB" id="A0A7Y0QI44"/>
<evidence type="ECO:0000313" key="1">
    <source>
        <dbReference type="EMBL" id="NMR20808.1"/>
    </source>
</evidence>
<evidence type="ECO:0000313" key="2">
    <source>
        <dbReference type="Proteomes" id="UP000562124"/>
    </source>
</evidence>
<dbReference type="EMBL" id="JABCJJ010000017">
    <property type="protein sequence ID" value="NMR20808.1"/>
    <property type="molecule type" value="Genomic_DNA"/>
</dbReference>
<keyword evidence="2" id="KW-1185">Reference proteome</keyword>
<organism evidence="1 2">
    <name type="scientific">Cellulomonas fimi</name>
    <dbReference type="NCBI Taxonomy" id="1708"/>
    <lineage>
        <taxon>Bacteria</taxon>
        <taxon>Bacillati</taxon>
        <taxon>Actinomycetota</taxon>
        <taxon>Actinomycetes</taxon>
        <taxon>Micrococcales</taxon>
        <taxon>Cellulomonadaceae</taxon>
        <taxon>Cellulomonas</taxon>
    </lineage>
</organism>
<name>A0A7Y0QI44_CELFI</name>